<gene>
    <name evidence="2" type="ordered locus">AM1_3616</name>
</gene>
<evidence type="ECO:0000313" key="2">
    <source>
        <dbReference type="EMBL" id="ABW28606.1"/>
    </source>
</evidence>
<sequence>MPATNQERVIQVISNILNIPTDKLTLDSSPASIEQWESMKHINLVLAIEEEFDVQFDDEQIAELQSVKSIITAVENTSA</sequence>
<dbReference type="Pfam" id="PF00550">
    <property type="entry name" value="PP-binding"/>
    <property type="match status" value="1"/>
</dbReference>
<dbReference type="EMBL" id="CP000828">
    <property type="protein sequence ID" value="ABW28606.1"/>
    <property type="molecule type" value="Genomic_DNA"/>
</dbReference>
<dbReference type="Gene3D" id="1.10.1200.10">
    <property type="entry name" value="ACP-like"/>
    <property type="match status" value="1"/>
</dbReference>
<reference evidence="2 3" key="1">
    <citation type="journal article" date="2008" name="Proc. Natl. Acad. Sci. U.S.A.">
        <title>Niche adaptation and genome expansion in the chlorophyll d-producing cyanobacterium Acaryochloris marina.</title>
        <authorList>
            <person name="Swingley W.D."/>
            <person name="Chen M."/>
            <person name="Cheung P.C."/>
            <person name="Conrad A.L."/>
            <person name="Dejesa L.C."/>
            <person name="Hao J."/>
            <person name="Honchak B.M."/>
            <person name="Karbach L.E."/>
            <person name="Kurdoglu A."/>
            <person name="Lahiri S."/>
            <person name="Mastrian S.D."/>
            <person name="Miyashita H."/>
            <person name="Page L."/>
            <person name="Ramakrishna P."/>
            <person name="Satoh S."/>
            <person name="Sattley W.M."/>
            <person name="Shimada Y."/>
            <person name="Taylor H.L."/>
            <person name="Tomo T."/>
            <person name="Tsuchiya T."/>
            <person name="Wang Z.T."/>
            <person name="Raymond J."/>
            <person name="Mimuro M."/>
            <person name="Blankenship R.E."/>
            <person name="Touchman J.W."/>
        </authorList>
    </citation>
    <scope>NUCLEOTIDE SEQUENCE [LARGE SCALE GENOMIC DNA]</scope>
    <source>
        <strain evidence="3">MBIC 11017</strain>
    </source>
</reference>
<keyword evidence="3" id="KW-1185">Reference proteome</keyword>
<evidence type="ECO:0000259" key="1">
    <source>
        <dbReference type="PROSITE" id="PS50075"/>
    </source>
</evidence>
<dbReference type="AlphaFoldDB" id="B0C3A7"/>
<protein>
    <recommendedName>
        <fullName evidence="1">Carrier domain-containing protein</fullName>
    </recommendedName>
</protein>
<dbReference type="InterPro" id="IPR036736">
    <property type="entry name" value="ACP-like_sf"/>
</dbReference>
<proteinExistence type="predicted"/>
<evidence type="ECO:0000313" key="3">
    <source>
        <dbReference type="Proteomes" id="UP000000268"/>
    </source>
</evidence>
<feature type="domain" description="Carrier" evidence="1">
    <location>
        <begin position="3"/>
        <end position="78"/>
    </location>
</feature>
<dbReference type="Proteomes" id="UP000000268">
    <property type="component" value="Chromosome"/>
</dbReference>
<dbReference type="HOGENOM" id="CLU_108696_20_6_3"/>
<dbReference type="OrthoDB" id="583692at2"/>
<dbReference type="RefSeq" id="WP_012163999.1">
    <property type="nucleotide sequence ID" value="NC_009925.1"/>
</dbReference>
<dbReference type="STRING" id="329726.AM1_3616"/>
<dbReference type="SUPFAM" id="SSF47336">
    <property type="entry name" value="ACP-like"/>
    <property type="match status" value="1"/>
</dbReference>
<name>B0C3A7_ACAM1</name>
<dbReference type="KEGG" id="amr:AM1_3616"/>
<organism evidence="2 3">
    <name type="scientific">Acaryochloris marina (strain MBIC 11017)</name>
    <dbReference type="NCBI Taxonomy" id="329726"/>
    <lineage>
        <taxon>Bacteria</taxon>
        <taxon>Bacillati</taxon>
        <taxon>Cyanobacteriota</taxon>
        <taxon>Cyanophyceae</taxon>
        <taxon>Acaryochloridales</taxon>
        <taxon>Acaryochloridaceae</taxon>
        <taxon>Acaryochloris</taxon>
    </lineage>
</organism>
<dbReference type="PROSITE" id="PS50075">
    <property type="entry name" value="CARRIER"/>
    <property type="match status" value="1"/>
</dbReference>
<dbReference type="eggNOG" id="COG0236">
    <property type="taxonomic scope" value="Bacteria"/>
</dbReference>
<accession>B0C3A7</accession>
<dbReference type="InterPro" id="IPR009081">
    <property type="entry name" value="PP-bd_ACP"/>
</dbReference>